<dbReference type="RefSeq" id="WP_163697077.1">
    <property type="nucleotide sequence ID" value="NZ_QXHD01000004.1"/>
</dbReference>
<dbReference type="GO" id="GO:0004497">
    <property type="term" value="F:monooxygenase activity"/>
    <property type="evidence" value="ECO:0007669"/>
    <property type="project" value="UniProtKB-KW"/>
</dbReference>
<dbReference type="FunFam" id="1.10.630.10:FF:000018">
    <property type="entry name" value="Cytochrome P450 monooxygenase"/>
    <property type="match status" value="1"/>
</dbReference>
<dbReference type="EMBL" id="QXHD01000004">
    <property type="protein sequence ID" value="NEZ55279.1"/>
    <property type="molecule type" value="Genomic_DNA"/>
</dbReference>
<dbReference type="GO" id="GO:0005506">
    <property type="term" value="F:iron ion binding"/>
    <property type="evidence" value="ECO:0007669"/>
    <property type="project" value="InterPro"/>
</dbReference>
<evidence type="ECO:0000256" key="5">
    <source>
        <dbReference type="ARBA" id="ARBA00023004"/>
    </source>
</evidence>
<dbReference type="GO" id="GO:0020037">
    <property type="term" value="F:heme binding"/>
    <property type="evidence" value="ECO:0007669"/>
    <property type="project" value="InterPro"/>
</dbReference>
<dbReference type="PRINTS" id="PR00359">
    <property type="entry name" value="BP450"/>
</dbReference>
<evidence type="ECO:0000313" key="9">
    <source>
        <dbReference type="Proteomes" id="UP000481033"/>
    </source>
</evidence>
<dbReference type="CDD" id="cd20625">
    <property type="entry name" value="CYP164-like"/>
    <property type="match status" value="1"/>
</dbReference>
<evidence type="ECO:0000256" key="7">
    <source>
        <dbReference type="RuleBase" id="RU000461"/>
    </source>
</evidence>
<keyword evidence="4 7" id="KW-0560">Oxidoreductase</keyword>
<dbReference type="InterPro" id="IPR036396">
    <property type="entry name" value="Cyt_P450_sf"/>
</dbReference>
<evidence type="ECO:0000256" key="2">
    <source>
        <dbReference type="ARBA" id="ARBA00022617"/>
    </source>
</evidence>
<comment type="caution">
    <text evidence="8">The sequence shown here is derived from an EMBL/GenBank/DDBJ whole genome shotgun (WGS) entry which is preliminary data.</text>
</comment>
<keyword evidence="2 7" id="KW-0349">Heme</keyword>
<dbReference type="PROSITE" id="PS00086">
    <property type="entry name" value="CYTOCHROME_P450"/>
    <property type="match status" value="1"/>
</dbReference>
<name>A0A6M0RGL2_9CYAN</name>
<evidence type="ECO:0000256" key="1">
    <source>
        <dbReference type="ARBA" id="ARBA00010617"/>
    </source>
</evidence>
<keyword evidence="6 7" id="KW-0503">Monooxygenase</keyword>
<dbReference type="Proteomes" id="UP000481033">
    <property type="component" value="Unassembled WGS sequence"/>
</dbReference>
<evidence type="ECO:0000313" key="8">
    <source>
        <dbReference type="EMBL" id="NEZ55279.1"/>
    </source>
</evidence>
<dbReference type="PANTHER" id="PTHR46696:SF1">
    <property type="entry name" value="CYTOCHROME P450 YJIB-RELATED"/>
    <property type="match status" value="1"/>
</dbReference>
<evidence type="ECO:0000256" key="4">
    <source>
        <dbReference type="ARBA" id="ARBA00023002"/>
    </source>
</evidence>
<comment type="similarity">
    <text evidence="1 7">Belongs to the cytochrome P450 family.</text>
</comment>
<evidence type="ECO:0000256" key="6">
    <source>
        <dbReference type="ARBA" id="ARBA00023033"/>
    </source>
</evidence>
<protein>
    <submittedName>
        <fullName evidence="8">Cytochrome P450</fullName>
    </submittedName>
</protein>
<organism evidence="8 9">
    <name type="scientific">Adonisia turfae CCMR0081</name>
    <dbReference type="NCBI Taxonomy" id="2292702"/>
    <lineage>
        <taxon>Bacteria</taxon>
        <taxon>Bacillati</taxon>
        <taxon>Cyanobacteriota</taxon>
        <taxon>Adonisia</taxon>
        <taxon>Adonisia turfae</taxon>
    </lineage>
</organism>
<accession>A0A6M0RGL2</accession>
<dbReference type="Pfam" id="PF00067">
    <property type="entry name" value="p450"/>
    <property type="match status" value="1"/>
</dbReference>
<keyword evidence="3 7" id="KW-0479">Metal-binding</keyword>
<dbReference type="InterPro" id="IPR002397">
    <property type="entry name" value="Cyt_P450_B"/>
</dbReference>
<evidence type="ECO:0000256" key="3">
    <source>
        <dbReference type="ARBA" id="ARBA00022723"/>
    </source>
</evidence>
<dbReference type="InterPro" id="IPR001128">
    <property type="entry name" value="Cyt_P450"/>
</dbReference>
<sequence length="412" mass="46766">MDCLPFDPRLPEFRANPYPTYRYLQTHHPIYYRPDHNDWLLTRYADVADVLKSSKFGRTEHHQSSVKQISSQRPLHRFFKLRQESQNLMGLWLVLRNPPDHSRIRSLLHHPYRPVQVQALRSHLQTTVHTLIDQVQAQGQMDLIADLAYPLTLSLNCKILGIPPQAWHPKFKQWSEDLSVIADMDVTPMARERGLLAIAGLADYFQSWFDQCRNITQGQDNLIATLMQAVADHQLSETELLSTCIFMFTVGHSSTANLLGISMLTLLQHPHQLQLLQSEPSLMGTAINEVLRYDSPVQGVSRKALVDVELDDHMIPQGQVVNCIIAAANRDPAKFSEPDVFNIKRSPNPFLSFGQGIHLCIGKHMAKLVAEITVGTLVQRLPKLSFVSTAPESFDWEESFLGRGLKSLPLSF</sequence>
<dbReference type="InterPro" id="IPR017972">
    <property type="entry name" value="Cyt_P450_CS"/>
</dbReference>
<gene>
    <name evidence="8" type="ORF">DXZ20_06235</name>
</gene>
<dbReference type="GO" id="GO:0016705">
    <property type="term" value="F:oxidoreductase activity, acting on paired donors, with incorporation or reduction of molecular oxygen"/>
    <property type="evidence" value="ECO:0007669"/>
    <property type="project" value="InterPro"/>
</dbReference>
<keyword evidence="9" id="KW-1185">Reference proteome</keyword>
<proteinExistence type="inferred from homology"/>
<keyword evidence="5 7" id="KW-0408">Iron</keyword>
<reference evidence="8 9" key="1">
    <citation type="journal article" date="2020" name="Microb. Ecol.">
        <title>Ecogenomics of the Marine Benthic Filamentous Cyanobacterium Adonisia.</title>
        <authorList>
            <person name="Walter J.M."/>
            <person name="Coutinho F.H."/>
            <person name="Leomil L."/>
            <person name="Hargreaves P.I."/>
            <person name="Campeao M.E."/>
            <person name="Vieira V.V."/>
            <person name="Silva B.S."/>
            <person name="Fistarol G.O."/>
            <person name="Salomon P.S."/>
            <person name="Sawabe T."/>
            <person name="Mino S."/>
            <person name="Hosokawa M."/>
            <person name="Miyashita H."/>
            <person name="Maruyama F."/>
            <person name="van Verk M.C."/>
            <person name="Dutilh B.E."/>
            <person name="Thompson C.C."/>
            <person name="Thompson F.L."/>
        </authorList>
    </citation>
    <scope>NUCLEOTIDE SEQUENCE [LARGE SCALE GENOMIC DNA]</scope>
    <source>
        <strain evidence="8 9">CCMR0081</strain>
    </source>
</reference>
<dbReference type="SUPFAM" id="SSF48264">
    <property type="entry name" value="Cytochrome P450"/>
    <property type="match status" value="1"/>
</dbReference>
<dbReference type="PANTHER" id="PTHR46696">
    <property type="entry name" value="P450, PUTATIVE (EUROFUNG)-RELATED"/>
    <property type="match status" value="1"/>
</dbReference>
<dbReference type="AlphaFoldDB" id="A0A6M0RGL2"/>
<dbReference type="Gene3D" id="1.10.630.10">
    <property type="entry name" value="Cytochrome P450"/>
    <property type="match status" value="1"/>
</dbReference>